<feature type="coiled-coil region" evidence="1">
    <location>
        <begin position="293"/>
        <end position="369"/>
    </location>
</feature>
<organism evidence="4 5">
    <name type="scientific">Cordyceps javanica</name>
    <dbReference type="NCBI Taxonomy" id="43265"/>
    <lineage>
        <taxon>Eukaryota</taxon>
        <taxon>Fungi</taxon>
        <taxon>Dikarya</taxon>
        <taxon>Ascomycota</taxon>
        <taxon>Pezizomycotina</taxon>
        <taxon>Sordariomycetes</taxon>
        <taxon>Hypocreomycetidae</taxon>
        <taxon>Hypocreales</taxon>
        <taxon>Cordycipitaceae</taxon>
        <taxon>Cordyceps</taxon>
    </lineage>
</organism>
<sequence length="529" mass="58666">MLFQALLSVVAASLVTVQAAPKTEILARLWDEPDYAGTHEDIRNTACHNLIRLCVSIAILKVADHGANWIERNDNVESLSQLKDDYKCSLYSKRNCASPPHPQVIDVNGNVDDPNVLSVKFRPPDCDNQAQLLNDDANPVRTLIPASTGSINSMQTASRNIVAKHALGRKTTIRSVPSFDNSESSHENRQILLSNGANSNTSAASNALGPANHDKAPSSRSASGAAAGAAAADNHTTPAPSRWSANGVRVIETQPQGSLPQDNSILSEPADTENGQWDSTIGKAGLGKTGRVINKLVSDNDALKREIQIERLRAEEAKQAAKLIEDKMERMASEYEGRLLEASVTKTLLARKERQVESLTAAVDVERKKTQAALDSERTWKEEMHKVRADTKTHVEQATTHAQLMEGRYNAISSHWREQGDQVARAVTKMRAEIAEIVDERRHDDDKIQTLRDLCQQQDGNIKELRREKDEIAKLFAQYKQTQDDDLRDIRTNAKKREDEQERMLAEAREALHKLKWALNVKNNVKGAQ</sequence>
<evidence type="ECO:0000256" key="2">
    <source>
        <dbReference type="SAM" id="MobiDB-lite"/>
    </source>
</evidence>
<dbReference type="AlphaFoldDB" id="A0A545VDC6"/>
<gene>
    <name evidence="4" type="ORF">IF1G_01939</name>
</gene>
<keyword evidence="5" id="KW-1185">Reference proteome</keyword>
<dbReference type="EMBL" id="SPUK01000002">
    <property type="protein sequence ID" value="TQV99724.1"/>
    <property type="molecule type" value="Genomic_DNA"/>
</dbReference>
<evidence type="ECO:0000256" key="1">
    <source>
        <dbReference type="SAM" id="Coils"/>
    </source>
</evidence>
<reference evidence="4 5" key="1">
    <citation type="journal article" date="2019" name="Appl. Microbiol. Biotechnol.">
        <title>Genome sequence of Isaria javanica and comparative genome analysis insights into family S53 peptidase evolution in fungal entomopathogens.</title>
        <authorList>
            <person name="Lin R."/>
            <person name="Zhang X."/>
            <person name="Xin B."/>
            <person name="Zou M."/>
            <person name="Gao Y."/>
            <person name="Qin F."/>
            <person name="Hu Q."/>
            <person name="Xie B."/>
            <person name="Cheng X."/>
        </authorList>
    </citation>
    <scope>NUCLEOTIDE SEQUENCE [LARGE SCALE GENOMIC DNA]</scope>
    <source>
        <strain evidence="4 5">IJ1G</strain>
    </source>
</reference>
<feature type="region of interest" description="Disordered" evidence="2">
    <location>
        <begin position="197"/>
        <end position="275"/>
    </location>
</feature>
<dbReference type="STRING" id="43265.A0A545VDC6"/>
<accession>A0A545VDC6</accession>
<evidence type="ECO:0000313" key="4">
    <source>
        <dbReference type="EMBL" id="TQV99724.1"/>
    </source>
</evidence>
<feature type="compositionally biased region" description="Low complexity" evidence="2">
    <location>
        <begin position="218"/>
        <end position="232"/>
    </location>
</feature>
<proteinExistence type="predicted"/>
<keyword evidence="1" id="KW-0175">Coiled coil</keyword>
<feature type="signal peptide" evidence="3">
    <location>
        <begin position="1"/>
        <end position="19"/>
    </location>
</feature>
<name>A0A545VDC6_9HYPO</name>
<feature type="compositionally biased region" description="Polar residues" evidence="2">
    <location>
        <begin position="253"/>
        <end position="266"/>
    </location>
</feature>
<protein>
    <submittedName>
        <fullName evidence="4">Uncharacterized protein</fullName>
    </submittedName>
</protein>
<dbReference type="Proteomes" id="UP000315783">
    <property type="component" value="Unassembled WGS sequence"/>
</dbReference>
<feature type="compositionally biased region" description="Low complexity" evidence="2">
    <location>
        <begin position="197"/>
        <end position="207"/>
    </location>
</feature>
<evidence type="ECO:0000313" key="5">
    <source>
        <dbReference type="Proteomes" id="UP000315783"/>
    </source>
</evidence>
<evidence type="ECO:0000256" key="3">
    <source>
        <dbReference type="SAM" id="SignalP"/>
    </source>
</evidence>
<comment type="caution">
    <text evidence="4">The sequence shown here is derived from an EMBL/GenBank/DDBJ whole genome shotgun (WGS) entry which is preliminary data.</text>
</comment>
<feature type="coiled-coil region" evidence="1">
    <location>
        <begin position="448"/>
        <end position="511"/>
    </location>
</feature>
<feature type="chain" id="PRO_5021944952" evidence="3">
    <location>
        <begin position="20"/>
        <end position="529"/>
    </location>
</feature>
<keyword evidence="3" id="KW-0732">Signal</keyword>